<evidence type="ECO:0000256" key="1">
    <source>
        <dbReference type="SAM" id="SignalP"/>
    </source>
</evidence>
<protein>
    <submittedName>
        <fullName evidence="2">Uncharacterized protein</fullName>
    </submittedName>
</protein>
<name>A0A4U5NF64_STECR</name>
<gene>
    <name evidence="2" type="ORF">L596_015444</name>
</gene>
<sequence length="77" mass="9201">MKLSTLLILCLSLSVALAAVEFDSLKGAKPKRPFRVMKRKPSGAKQFWKRSAVVDEPKRQRQKRDDYYYYSYYYHYD</sequence>
<dbReference type="EMBL" id="AZBU02000004">
    <property type="protein sequence ID" value="TKR81598.1"/>
    <property type="molecule type" value="Genomic_DNA"/>
</dbReference>
<accession>A0A4U5NF64</accession>
<reference evidence="2" key="1">
    <citation type="submission" date="2013-11" db="EMBL/GenBank/DDBJ databases">
        <authorList>
            <person name="Sternberg P."/>
            <person name="Dillman A."/>
            <person name="Macchietto M."/>
        </authorList>
    </citation>
    <scope>NUCLEOTIDE SEQUENCE</scope>
    <source>
        <strain evidence="2">ALL</strain>
    </source>
</reference>
<feature type="chain" id="PRO_5020475237" evidence="1">
    <location>
        <begin position="19"/>
        <end position="77"/>
    </location>
</feature>
<evidence type="ECO:0000313" key="2">
    <source>
        <dbReference type="EMBL" id="TKR81598.1"/>
    </source>
</evidence>
<keyword evidence="1" id="KW-0732">Signal</keyword>
<reference evidence="2" key="2">
    <citation type="journal article" date="2015" name="Genome Biol.">
        <title>Comparative genomics of Steinernema reveals deeply conserved gene regulatory networks.</title>
        <authorList>
            <person name="Dillman A.R."/>
            <person name="Macchietto M."/>
            <person name="Porter C.F."/>
            <person name="Rogers A."/>
            <person name="Williams B."/>
            <person name="Antoshechkin I."/>
            <person name="Lee M.M."/>
            <person name="Goodwin Z."/>
            <person name="Lu X."/>
            <person name="Lewis E.E."/>
            <person name="Goodrich-Blair H."/>
            <person name="Stock S.P."/>
            <person name="Adams B.J."/>
            <person name="Sternberg P.W."/>
            <person name="Mortazavi A."/>
        </authorList>
    </citation>
    <scope>NUCLEOTIDE SEQUENCE [LARGE SCALE GENOMIC DNA]</scope>
    <source>
        <strain evidence="2">ALL</strain>
    </source>
</reference>
<reference evidence="2" key="3">
    <citation type="journal article" date="2019" name="G3 (Bethesda)">
        <title>Hybrid Assembly of the Genome of the Entomopathogenic Nematode Steinernema carpocapsae Identifies the X-Chromosome.</title>
        <authorList>
            <person name="Serra L."/>
            <person name="Macchietto M."/>
            <person name="Macias-Munoz A."/>
            <person name="McGill C.J."/>
            <person name="Rodriguez I.M."/>
            <person name="Rodriguez B."/>
            <person name="Murad R."/>
            <person name="Mortazavi A."/>
        </authorList>
    </citation>
    <scope>NUCLEOTIDE SEQUENCE</scope>
    <source>
        <strain evidence="2">ALL</strain>
    </source>
</reference>
<feature type="signal peptide" evidence="1">
    <location>
        <begin position="1"/>
        <end position="18"/>
    </location>
</feature>
<comment type="caution">
    <text evidence="2">The sequence shown here is derived from an EMBL/GenBank/DDBJ whole genome shotgun (WGS) entry which is preliminary data.</text>
</comment>
<dbReference type="AlphaFoldDB" id="A0A4U5NF64"/>
<proteinExistence type="predicted"/>
<organism evidence="2">
    <name type="scientific">Steinernema carpocapsae</name>
    <name type="common">Entomopathogenic nematode</name>
    <dbReference type="NCBI Taxonomy" id="34508"/>
    <lineage>
        <taxon>Eukaryota</taxon>
        <taxon>Metazoa</taxon>
        <taxon>Ecdysozoa</taxon>
        <taxon>Nematoda</taxon>
        <taxon>Chromadorea</taxon>
        <taxon>Rhabditida</taxon>
        <taxon>Tylenchina</taxon>
        <taxon>Panagrolaimomorpha</taxon>
        <taxon>Strongyloidoidea</taxon>
        <taxon>Steinernematidae</taxon>
        <taxon>Steinernema</taxon>
    </lineage>
</organism>